<evidence type="ECO:0000313" key="3">
    <source>
        <dbReference type="Proteomes" id="UP000736335"/>
    </source>
</evidence>
<sequence length="103" mass="11798">MAEIIRKANSATGTPSRVKSYSSFAKGSRSALRKIAPLHARRKTPPPLPPKPPPPKKTKKQLELEEKWEEQLEETIEGWAALSSQERELLRKQKRDMEMGYED</sequence>
<evidence type="ECO:0000313" key="2">
    <source>
        <dbReference type="EMBL" id="KAF9790949.1"/>
    </source>
</evidence>
<gene>
    <name evidence="2" type="ORF">BJ322DRAFT_999481</name>
</gene>
<dbReference type="EMBL" id="WIUZ02000002">
    <property type="protein sequence ID" value="KAF9790949.1"/>
    <property type="molecule type" value="Genomic_DNA"/>
</dbReference>
<keyword evidence="3" id="KW-1185">Reference proteome</keyword>
<organism evidence="2 3">
    <name type="scientific">Thelephora terrestris</name>
    <dbReference type="NCBI Taxonomy" id="56493"/>
    <lineage>
        <taxon>Eukaryota</taxon>
        <taxon>Fungi</taxon>
        <taxon>Dikarya</taxon>
        <taxon>Basidiomycota</taxon>
        <taxon>Agaricomycotina</taxon>
        <taxon>Agaricomycetes</taxon>
        <taxon>Thelephorales</taxon>
        <taxon>Thelephoraceae</taxon>
        <taxon>Thelephora</taxon>
    </lineage>
</organism>
<feature type="compositionally biased region" description="Polar residues" evidence="1">
    <location>
        <begin position="9"/>
        <end position="25"/>
    </location>
</feature>
<dbReference type="AlphaFoldDB" id="A0A9P6HN93"/>
<feature type="region of interest" description="Disordered" evidence="1">
    <location>
        <begin position="1"/>
        <end position="63"/>
    </location>
</feature>
<proteinExistence type="predicted"/>
<reference evidence="2" key="1">
    <citation type="journal article" date="2020" name="Nat. Commun.">
        <title>Large-scale genome sequencing of mycorrhizal fungi provides insights into the early evolution of symbiotic traits.</title>
        <authorList>
            <person name="Miyauchi S."/>
            <person name="Kiss E."/>
            <person name="Kuo A."/>
            <person name="Drula E."/>
            <person name="Kohler A."/>
            <person name="Sanchez-Garcia M."/>
            <person name="Morin E."/>
            <person name="Andreopoulos B."/>
            <person name="Barry K.W."/>
            <person name="Bonito G."/>
            <person name="Buee M."/>
            <person name="Carver A."/>
            <person name="Chen C."/>
            <person name="Cichocki N."/>
            <person name="Clum A."/>
            <person name="Culley D."/>
            <person name="Crous P.W."/>
            <person name="Fauchery L."/>
            <person name="Girlanda M."/>
            <person name="Hayes R.D."/>
            <person name="Keri Z."/>
            <person name="LaButti K."/>
            <person name="Lipzen A."/>
            <person name="Lombard V."/>
            <person name="Magnuson J."/>
            <person name="Maillard F."/>
            <person name="Murat C."/>
            <person name="Nolan M."/>
            <person name="Ohm R.A."/>
            <person name="Pangilinan J."/>
            <person name="Pereira M.F."/>
            <person name="Perotto S."/>
            <person name="Peter M."/>
            <person name="Pfister S."/>
            <person name="Riley R."/>
            <person name="Sitrit Y."/>
            <person name="Stielow J.B."/>
            <person name="Szollosi G."/>
            <person name="Zifcakova L."/>
            <person name="Stursova M."/>
            <person name="Spatafora J.W."/>
            <person name="Tedersoo L."/>
            <person name="Vaario L.M."/>
            <person name="Yamada A."/>
            <person name="Yan M."/>
            <person name="Wang P."/>
            <person name="Xu J."/>
            <person name="Bruns T."/>
            <person name="Baldrian P."/>
            <person name="Vilgalys R."/>
            <person name="Dunand C."/>
            <person name="Henrissat B."/>
            <person name="Grigoriev I.V."/>
            <person name="Hibbett D."/>
            <person name="Nagy L.G."/>
            <person name="Martin F.M."/>
        </authorList>
    </citation>
    <scope>NUCLEOTIDE SEQUENCE</scope>
    <source>
        <strain evidence="2">UH-Tt-Lm1</strain>
    </source>
</reference>
<protein>
    <submittedName>
        <fullName evidence="2">Uncharacterized protein</fullName>
    </submittedName>
</protein>
<evidence type="ECO:0000256" key="1">
    <source>
        <dbReference type="SAM" id="MobiDB-lite"/>
    </source>
</evidence>
<name>A0A9P6HN93_9AGAM</name>
<reference evidence="2" key="2">
    <citation type="submission" date="2020-11" db="EMBL/GenBank/DDBJ databases">
        <authorList>
            <consortium name="DOE Joint Genome Institute"/>
            <person name="Kuo A."/>
            <person name="Miyauchi S."/>
            <person name="Kiss E."/>
            <person name="Drula E."/>
            <person name="Kohler A."/>
            <person name="Sanchez-Garcia M."/>
            <person name="Andreopoulos B."/>
            <person name="Barry K.W."/>
            <person name="Bonito G."/>
            <person name="Buee M."/>
            <person name="Carver A."/>
            <person name="Chen C."/>
            <person name="Cichocki N."/>
            <person name="Clum A."/>
            <person name="Culley D."/>
            <person name="Crous P.W."/>
            <person name="Fauchery L."/>
            <person name="Girlanda M."/>
            <person name="Hayes R."/>
            <person name="Keri Z."/>
            <person name="Labutti K."/>
            <person name="Lipzen A."/>
            <person name="Lombard V."/>
            <person name="Magnuson J."/>
            <person name="Maillard F."/>
            <person name="Morin E."/>
            <person name="Murat C."/>
            <person name="Nolan M."/>
            <person name="Ohm R."/>
            <person name="Pangilinan J."/>
            <person name="Pereira M."/>
            <person name="Perotto S."/>
            <person name="Peter M."/>
            <person name="Riley R."/>
            <person name="Sitrit Y."/>
            <person name="Stielow B."/>
            <person name="Szollosi G."/>
            <person name="Zifcakova L."/>
            <person name="Stursova M."/>
            <person name="Spatafora J.W."/>
            <person name="Tedersoo L."/>
            <person name="Vaario L.-M."/>
            <person name="Yamada A."/>
            <person name="Yan M."/>
            <person name="Wang P."/>
            <person name="Xu J."/>
            <person name="Bruns T."/>
            <person name="Baldrian P."/>
            <person name="Vilgalys R."/>
            <person name="Henrissat B."/>
            <person name="Grigoriev I.V."/>
            <person name="Hibbett D."/>
            <person name="Nagy L.G."/>
            <person name="Martin F.M."/>
        </authorList>
    </citation>
    <scope>NUCLEOTIDE SEQUENCE</scope>
    <source>
        <strain evidence="2">UH-Tt-Lm1</strain>
    </source>
</reference>
<accession>A0A9P6HN93</accession>
<dbReference type="OrthoDB" id="3271227at2759"/>
<dbReference type="Proteomes" id="UP000736335">
    <property type="component" value="Unassembled WGS sequence"/>
</dbReference>
<comment type="caution">
    <text evidence="2">The sequence shown here is derived from an EMBL/GenBank/DDBJ whole genome shotgun (WGS) entry which is preliminary data.</text>
</comment>